<accession>A0ABT1Q286</accession>
<sequence length="370" mass="37168">MFRFTCRTRSAATAALAAAALGGAGVVVAGPAQALSGATSSQAAAAQSHAYRHGAVPLRAAVQKSLALLPGSLNNLQYGGGAGSPSIGVTTGAPKVYLVFWGSQWGSSGTNSSGYTTLSGDAVGMAPRLQAFLKGLGTGNETWSGVMTQYCQGVSTGTQTCPSTAPHVGYPTGGALAGVWVDTSSAAPSSATGNQIGAEAVKASGHFGNTTAAANRNNQYVVVSPTGTHPDGFNTPTGQFCAWHDYTGDSSMSGGAVSSPYGQLAFTNLPYVTDAGSSCGQGFVNNPGTLDGVTIVEGHEYAETLTDQNPAGGWTDLTGQENGDKCAWISSGQGAAQNITLTTGTFPVQSTWANDYNNGSGGCEVSHPVM</sequence>
<reference evidence="2" key="1">
    <citation type="submission" date="2022-06" db="EMBL/GenBank/DDBJ databases">
        <title>Draft genome sequence of Streptomyces sp. RB6PN25 isolated from peat swamp forest in Thailand.</title>
        <authorList>
            <person name="Duangmal K."/>
            <person name="Klaysubun C."/>
        </authorList>
    </citation>
    <scope>NUCLEOTIDE SEQUENCE</scope>
    <source>
        <strain evidence="2">RB6PN25</strain>
    </source>
</reference>
<evidence type="ECO:0000256" key="1">
    <source>
        <dbReference type="SAM" id="SignalP"/>
    </source>
</evidence>
<comment type="caution">
    <text evidence="2">The sequence shown here is derived from an EMBL/GenBank/DDBJ whole genome shotgun (WGS) entry which is preliminary data.</text>
</comment>
<feature type="signal peptide" evidence="1">
    <location>
        <begin position="1"/>
        <end position="29"/>
    </location>
</feature>
<evidence type="ECO:0000313" key="3">
    <source>
        <dbReference type="Proteomes" id="UP001057702"/>
    </source>
</evidence>
<protein>
    <recommendedName>
        <fullName evidence="4">Serine protease</fullName>
    </recommendedName>
</protein>
<evidence type="ECO:0008006" key="4">
    <source>
        <dbReference type="Google" id="ProtNLM"/>
    </source>
</evidence>
<name>A0ABT1Q286_9ACTN</name>
<proteinExistence type="predicted"/>
<keyword evidence="3" id="KW-1185">Reference proteome</keyword>
<dbReference type="EMBL" id="JANFNG010000029">
    <property type="protein sequence ID" value="MCQ4084043.1"/>
    <property type="molecule type" value="Genomic_DNA"/>
</dbReference>
<feature type="chain" id="PRO_5045562662" description="Serine protease" evidence="1">
    <location>
        <begin position="30"/>
        <end position="370"/>
    </location>
</feature>
<organism evidence="2 3">
    <name type="scientific">Streptomyces humicola</name>
    <dbReference type="NCBI Taxonomy" id="2953240"/>
    <lineage>
        <taxon>Bacteria</taxon>
        <taxon>Bacillati</taxon>
        <taxon>Actinomycetota</taxon>
        <taxon>Actinomycetes</taxon>
        <taxon>Kitasatosporales</taxon>
        <taxon>Streptomycetaceae</taxon>
        <taxon>Streptomyces</taxon>
    </lineage>
</organism>
<gene>
    <name evidence="2" type="ORF">NGB36_26540</name>
</gene>
<dbReference type="Proteomes" id="UP001057702">
    <property type="component" value="Unassembled WGS sequence"/>
</dbReference>
<evidence type="ECO:0000313" key="2">
    <source>
        <dbReference type="EMBL" id="MCQ4084043.1"/>
    </source>
</evidence>
<keyword evidence="1" id="KW-0732">Signal</keyword>